<keyword evidence="4 5" id="KW-0804">Transcription</keyword>
<dbReference type="STRING" id="120956.SAMN05421791_10830"/>
<dbReference type="HAMAP" id="MF_01553">
    <property type="entry name" value="RNApol_bact_RpoY"/>
    <property type="match status" value="1"/>
</dbReference>
<dbReference type="Gene3D" id="3.10.20.730">
    <property type="entry name" value="RNAP, epsilon subunit-like"/>
    <property type="match status" value="1"/>
</dbReference>
<gene>
    <name evidence="5" type="primary">rpoY</name>
    <name evidence="6" type="ORF">SAMN05421791_10830</name>
</gene>
<comment type="function">
    <text evidence="5">A non-essential component of RNA polymerase (RNAP).</text>
</comment>
<evidence type="ECO:0000313" key="7">
    <source>
        <dbReference type="Proteomes" id="UP000199708"/>
    </source>
</evidence>
<dbReference type="NCBIfam" id="NF010188">
    <property type="entry name" value="PRK13667.1"/>
    <property type="match status" value="1"/>
</dbReference>
<sequence>MIFKVMYQESKEQVPTREMTQSLYLEARDRVEAIDKVTKNTPYNIQYVQELDEAHLAYEKEQEDFKLVEF</sequence>
<protein>
    <recommendedName>
        <fullName evidence="5">DNA-directed RNA polymerase subunit epsilon</fullName>
        <shortName evidence="5">RNAP epsilon subunit</shortName>
        <ecNumber evidence="5">2.7.7.6</ecNumber>
    </recommendedName>
    <alternativeName>
        <fullName evidence="5">RNA polymerase epsilon subunit</fullName>
    </alternativeName>
    <alternativeName>
        <fullName evidence="5">Transcriptase subunit epsilon</fullName>
    </alternativeName>
</protein>
<dbReference type="AlphaFoldDB" id="A0A1G7U3E7"/>
<dbReference type="EMBL" id="FNCK01000008">
    <property type="protein sequence ID" value="SDG41781.1"/>
    <property type="molecule type" value="Genomic_DNA"/>
</dbReference>
<comment type="catalytic activity">
    <reaction evidence="5">
        <text>RNA(n) + a ribonucleoside 5'-triphosphate = RNA(n+1) + diphosphate</text>
        <dbReference type="Rhea" id="RHEA:21248"/>
        <dbReference type="Rhea" id="RHEA-COMP:14527"/>
        <dbReference type="Rhea" id="RHEA-COMP:17342"/>
        <dbReference type="ChEBI" id="CHEBI:33019"/>
        <dbReference type="ChEBI" id="CHEBI:61557"/>
        <dbReference type="ChEBI" id="CHEBI:140395"/>
        <dbReference type="EC" id="2.7.7.6"/>
    </reaction>
</comment>
<dbReference type="OrthoDB" id="2147503at2"/>
<comment type="similarity">
    <text evidence="5">Belongs to the RNA polymerase subunit epsilon family.</text>
</comment>
<evidence type="ECO:0000313" key="6">
    <source>
        <dbReference type="EMBL" id="SDG41781.1"/>
    </source>
</evidence>
<reference evidence="6 7" key="1">
    <citation type="submission" date="2016-10" db="EMBL/GenBank/DDBJ databases">
        <authorList>
            <person name="de Groot N.N."/>
        </authorList>
    </citation>
    <scope>NUCLEOTIDE SEQUENCE [LARGE SCALE GENOMIC DNA]</scope>
    <source>
        <strain evidence="6 7">ATCC BAA-466</strain>
    </source>
</reference>
<proteinExistence type="inferred from homology"/>
<evidence type="ECO:0000256" key="1">
    <source>
        <dbReference type="ARBA" id="ARBA00022478"/>
    </source>
</evidence>
<evidence type="ECO:0000256" key="5">
    <source>
        <dbReference type="HAMAP-Rule" id="MF_01553"/>
    </source>
</evidence>
<dbReference type="EC" id="2.7.7.6" evidence="5"/>
<dbReference type="InterPro" id="IPR009907">
    <property type="entry name" value="RpoY"/>
</dbReference>
<dbReference type="GO" id="GO:0006351">
    <property type="term" value="P:DNA-templated transcription"/>
    <property type="evidence" value="ECO:0007669"/>
    <property type="project" value="UniProtKB-UniRule"/>
</dbReference>
<dbReference type="GO" id="GO:0003899">
    <property type="term" value="F:DNA-directed RNA polymerase activity"/>
    <property type="evidence" value="ECO:0007669"/>
    <property type="project" value="UniProtKB-UniRule"/>
</dbReference>
<dbReference type="GO" id="GO:0000428">
    <property type="term" value="C:DNA-directed RNA polymerase complex"/>
    <property type="evidence" value="ECO:0007669"/>
    <property type="project" value="UniProtKB-KW"/>
</dbReference>
<dbReference type="GO" id="GO:0003677">
    <property type="term" value="F:DNA binding"/>
    <property type="evidence" value="ECO:0007669"/>
    <property type="project" value="UniProtKB-UniRule"/>
</dbReference>
<keyword evidence="7" id="KW-1185">Reference proteome</keyword>
<keyword evidence="3 5" id="KW-0548">Nucleotidyltransferase</keyword>
<evidence type="ECO:0000256" key="2">
    <source>
        <dbReference type="ARBA" id="ARBA00022679"/>
    </source>
</evidence>
<keyword evidence="2 5" id="KW-0808">Transferase</keyword>
<dbReference type="Pfam" id="PF07288">
    <property type="entry name" value="RpoY"/>
    <property type="match status" value="1"/>
</dbReference>
<evidence type="ECO:0000256" key="4">
    <source>
        <dbReference type="ARBA" id="ARBA00023163"/>
    </source>
</evidence>
<keyword evidence="1 5" id="KW-0240">DNA-directed RNA polymerase</keyword>
<dbReference type="Proteomes" id="UP000199708">
    <property type="component" value="Unassembled WGS sequence"/>
</dbReference>
<name>A0A1G7U3E7_9LACT</name>
<comment type="subunit">
    <text evidence="5">RNAP is composed of a core of 2 alpha, a beta and a beta' subunit. The core is associated with a delta subunit, and at least one of epsilon or omega. When a sigma factor is associated with the core the holoenzyme is formed, which can initiate transcription.</text>
</comment>
<dbReference type="RefSeq" id="WP_090290194.1">
    <property type="nucleotide sequence ID" value="NZ_FNCK01000008.1"/>
</dbReference>
<evidence type="ECO:0000256" key="3">
    <source>
        <dbReference type="ARBA" id="ARBA00022695"/>
    </source>
</evidence>
<accession>A0A1G7U3E7</accession>
<organism evidence="6 7">
    <name type="scientific">Facklamia miroungae</name>
    <dbReference type="NCBI Taxonomy" id="120956"/>
    <lineage>
        <taxon>Bacteria</taxon>
        <taxon>Bacillati</taxon>
        <taxon>Bacillota</taxon>
        <taxon>Bacilli</taxon>
        <taxon>Lactobacillales</taxon>
        <taxon>Aerococcaceae</taxon>
        <taxon>Facklamia</taxon>
    </lineage>
</organism>